<name>A0A1X9LNA4_9MICO</name>
<dbReference type="EMBL" id="CP020715">
    <property type="protein sequence ID" value="ARJ06695.1"/>
    <property type="molecule type" value="Genomic_DNA"/>
</dbReference>
<feature type="transmembrane region" description="Helical" evidence="1">
    <location>
        <begin position="45"/>
        <end position="76"/>
    </location>
</feature>
<dbReference type="KEGG" id="cphy:B5808_16795"/>
<gene>
    <name evidence="2" type="ORF">B5808_16795</name>
</gene>
<feature type="transmembrane region" description="Helical" evidence="1">
    <location>
        <begin position="15"/>
        <end position="39"/>
    </location>
</feature>
<evidence type="ECO:0000256" key="1">
    <source>
        <dbReference type="SAM" id="Phobius"/>
    </source>
</evidence>
<keyword evidence="1" id="KW-0812">Transmembrane</keyword>
<protein>
    <submittedName>
        <fullName evidence="2">Uncharacterized protein</fullName>
    </submittedName>
</protein>
<dbReference type="STRING" id="1619308.B5808_16795"/>
<evidence type="ECO:0000313" key="2">
    <source>
        <dbReference type="EMBL" id="ARJ06695.1"/>
    </source>
</evidence>
<evidence type="ECO:0000313" key="3">
    <source>
        <dbReference type="Proteomes" id="UP000192775"/>
    </source>
</evidence>
<proteinExistence type="predicted"/>
<organism evidence="2 3">
    <name type="scientific">Cnuibacter physcomitrellae</name>
    <dbReference type="NCBI Taxonomy" id="1619308"/>
    <lineage>
        <taxon>Bacteria</taxon>
        <taxon>Bacillati</taxon>
        <taxon>Actinomycetota</taxon>
        <taxon>Actinomycetes</taxon>
        <taxon>Micrococcales</taxon>
        <taxon>Microbacteriaceae</taxon>
        <taxon>Cnuibacter</taxon>
    </lineage>
</organism>
<keyword evidence="1" id="KW-0472">Membrane</keyword>
<sequence>MVVDRAKAHPVAKGLGIAGIVLGVLAVVMPLAIVIWALLPEQMNALWYLLAVIPLTFLVAVLGLVLSVIGLIVGLVSKRGTPVAAIIGVVLNALVLALAFLATSGGFSSF</sequence>
<dbReference type="Proteomes" id="UP000192775">
    <property type="component" value="Chromosome"/>
</dbReference>
<feature type="transmembrane region" description="Helical" evidence="1">
    <location>
        <begin position="83"/>
        <end position="102"/>
    </location>
</feature>
<accession>A0A1X9LNA4</accession>
<dbReference type="AlphaFoldDB" id="A0A1X9LNA4"/>
<keyword evidence="1" id="KW-1133">Transmembrane helix</keyword>
<keyword evidence="3" id="KW-1185">Reference proteome</keyword>
<reference evidence="2 3" key="1">
    <citation type="submission" date="2017-04" db="EMBL/GenBank/DDBJ databases">
        <authorList>
            <person name="Afonso C.L."/>
            <person name="Miller P.J."/>
            <person name="Scott M.A."/>
            <person name="Spackman E."/>
            <person name="Goraichik I."/>
            <person name="Dimitrov K.M."/>
            <person name="Suarez D.L."/>
            <person name="Swayne D.E."/>
        </authorList>
    </citation>
    <scope>NUCLEOTIDE SEQUENCE [LARGE SCALE GENOMIC DNA]</scope>
    <source>
        <strain evidence="3">XA(T)</strain>
    </source>
</reference>